<dbReference type="AlphaFoldDB" id="A0AAJ6AN60"/>
<organism evidence="1 2">
    <name type="scientific">Auritidibacter ignavus</name>
    <dbReference type="NCBI Taxonomy" id="678932"/>
    <lineage>
        <taxon>Bacteria</taxon>
        <taxon>Bacillati</taxon>
        <taxon>Actinomycetota</taxon>
        <taxon>Actinomycetes</taxon>
        <taxon>Micrococcales</taxon>
        <taxon>Micrococcaceae</taxon>
        <taxon>Auritidibacter</taxon>
    </lineage>
</organism>
<evidence type="ECO:0000313" key="2">
    <source>
        <dbReference type="Proteomes" id="UP001224674"/>
    </source>
</evidence>
<protein>
    <submittedName>
        <fullName evidence="1">Uncharacterized protein</fullName>
    </submittedName>
</protein>
<name>A0AAJ6AN60_9MICC</name>
<reference evidence="1 2" key="1">
    <citation type="submission" date="2023-03" db="EMBL/GenBank/DDBJ databases">
        <title>Complete genome sequences of several Auritidibacter ignavus strains isolated from ear infections.</title>
        <authorList>
            <person name="Baehr T."/>
            <person name="Baumhoegger A.M."/>
        </authorList>
    </citation>
    <scope>NUCLEOTIDE SEQUENCE [LARGE SCALE GENOMIC DNA]</scope>
    <source>
        <strain evidence="1 2">BABAE-6</strain>
    </source>
</reference>
<proteinExistence type="predicted"/>
<accession>A0AAJ6AN60</accession>
<dbReference type="EMBL" id="CP122566">
    <property type="protein sequence ID" value="WGH93863.1"/>
    <property type="molecule type" value="Genomic_DNA"/>
</dbReference>
<dbReference type="Proteomes" id="UP001224674">
    <property type="component" value="Chromosome"/>
</dbReference>
<dbReference type="RefSeq" id="WP_279675147.1">
    <property type="nucleotide sequence ID" value="NZ_CP122566.1"/>
</dbReference>
<sequence length="61" mass="7014">MRVTTQHHYSTLGHQMIVITPTGTTKKYPQNFHVAHTGYTTRQLPQLLRRIADNLTQTGRP</sequence>
<keyword evidence="2" id="KW-1185">Reference proteome</keyword>
<gene>
    <name evidence="1" type="ORF">QDX21_03430</name>
</gene>
<evidence type="ECO:0000313" key="1">
    <source>
        <dbReference type="EMBL" id="WGH93863.1"/>
    </source>
</evidence>